<accession>A0ACA8R417</accession>
<sequence length="844" mass="97586">MHSINYKEVIEKSSLVALASPKEIRYSIPRKIKWDNMTPDERNKVKEDFKKQNPNRTFYAPSFKTGKNPAYSWKHAPREYKGYNDSVYGSAVLCNYLPEYDLYLAVIDLDSPKNPEDISMSDLLTVCEGWINKTHTRITPSGGYHIYLLSRNKPEFKQPSFNLDYQANTGKRKGKYVVCNYRYGVKYDDEIIDLGKFYKENKNLEVNNFSFIKEEYNQVDGSPDDILVVDSTDDVLKEILSEIEDKGLWTPPVKKTVKMVEHNREVKSQKDTEDLISIFKGYVREGSRDELAKSVSGYLYKKGYNLEQCINIFNQVFHDDEEIDHRLGLLERTFDKPKKDVAGIGALRELLSPRDINRVKKIVEDRKKPDKKEIDFNVIDIDERIAYYLEYGYNVTDKMIIESIEKNSTLFFESSTLNYYVKNGDETIRQIDALFIINHCNELFGYNEFSRKQCERVLNYITRPIRMKPYVLQFTNGMLVINNDDNTLTFHENDFCQDFIPKIIFPFKWNSTADGGKIQEAVENILSTKQKGFKDNKDTFLKCIGHSCMGGIEKGILPIIVGKPGAGKSTLLTMLKRFFTYSEVPIPDIIKNDRFTLSPMVGKHVNIDDDLQSDVWKGIGKLNTIITGNGGSAEVKGENERIPLTPYNTPKLWGGSNAVPPVVGDGFERRMIIIIADITLSPDNVDDSLQMDILNGKYDEGLEWLIYQSINLYMDNRSKPFVSAEHKEAMIKEHKFKSDPLKSAIEFIFLDSEFNDLEVRVVNREIKNWFRWAVRKGFVFDEHKRPSTRAIKNAMDRAGYYQTRKSFYDEDGGNGTHRVYEDIKMNKDWLVIYANFENGSEILV</sequence>
<dbReference type="Proteomes" id="UP000825015">
    <property type="component" value="Chromosome"/>
</dbReference>
<reference evidence="1" key="1">
    <citation type="submission" date="2019-06" db="EMBL/GenBank/DDBJ databases">
        <title>Complete genome sequence of Methanobrevibacter arboriphilus strain SA.</title>
        <authorList>
            <person name="Asakawa S."/>
        </authorList>
    </citation>
    <scope>NUCLEOTIDE SEQUENCE</scope>
    <source>
        <strain evidence="1">SA</strain>
    </source>
</reference>
<evidence type="ECO:0000313" key="1">
    <source>
        <dbReference type="EMBL" id="BBL62396.1"/>
    </source>
</evidence>
<protein>
    <submittedName>
        <fullName evidence="1">Uncharacterized protein</fullName>
    </submittedName>
</protein>
<proteinExistence type="predicted"/>
<keyword evidence="2" id="KW-1185">Reference proteome</keyword>
<organism evidence="1 2">
    <name type="scientific">Methanobrevibacter arboriphilus</name>
    <dbReference type="NCBI Taxonomy" id="39441"/>
    <lineage>
        <taxon>Archaea</taxon>
        <taxon>Methanobacteriati</taxon>
        <taxon>Methanobacteriota</taxon>
        <taxon>Methanomada group</taxon>
        <taxon>Methanobacteria</taxon>
        <taxon>Methanobacteriales</taxon>
        <taxon>Methanobacteriaceae</taxon>
        <taxon>Methanobrevibacter</taxon>
    </lineage>
</organism>
<gene>
    <name evidence="1" type="ORF">MarbSA_14360</name>
</gene>
<name>A0ACA8R417_METAZ</name>
<dbReference type="EMBL" id="AP019779">
    <property type="protein sequence ID" value="BBL62396.1"/>
    <property type="molecule type" value="Genomic_DNA"/>
</dbReference>
<evidence type="ECO:0000313" key="2">
    <source>
        <dbReference type="Proteomes" id="UP000825015"/>
    </source>
</evidence>